<protein>
    <submittedName>
        <fullName evidence="1">Uncharacterized protein</fullName>
    </submittedName>
</protein>
<gene>
    <name evidence="1" type="ORF">QFC20_003378</name>
</gene>
<name>A0ACC2WBS6_9TREE</name>
<comment type="caution">
    <text evidence="1">The sequence shown here is derived from an EMBL/GenBank/DDBJ whole genome shotgun (WGS) entry which is preliminary data.</text>
</comment>
<reference evidence="1" key="1">
    <citation type="submission" date="2023-04" db="EMBL/GenBank/DDBJ databases">
        <title>Draft Genome sequencing of Naganishia species isolated from polar environments using Oxford Nanopore Technology.</title>
        <authorList>
            <person name="Leo P."/>
            <person name="Venkateswaran K."/>
        </authorList>
    </citation>
    <scope>NUCLEOTIDE SEQUENCE</scope>
    <source>
        <strain evidence="1">MNA-CCFEE 5262</strain>
    </source>
</reference>
<evidence type="ECO:0000313" key="2">
    <source>
        <dbReference type="Proteomes" id="UP001230649"/>
    </source>
</evidence>
<dbReference type="Proteomes" id="UP001230649">
    <property type="component" value="Unassembled WGS sequence"/>
</dbReference>
<sequence>MALPPTLETSLTPQELTFITEEQEIEIVPAFSMSKIRLVSGVYGPFDPPRRATVPLWLALSLKRKKKCRIVPPDWLSPEILSAMVQEEMNEPHALWANMPRHLFETAKVLLDVAPMDLPDPAQIRSILLHLRHLRLAKIRSALRPPPPTNTSHLNPGEEAPPDTGAFSGRGEYMSLTGFTPLEVAQMKGLFGGVLKVVGKLSEGGEGMDVDP</sequence>
<organism evidence="1 2">
    <name type="scientific">Naganishia adeliensis</name>
    <dbReference type="NCBI Taxonomy" id="92952"/>
    <lineage>
        <taxon>Eukaryota</taxon>
        <taxon>Fungi</taxon>
        <taxon>Dikarya</taxon>
        <taxon>Basidiomycota</taxon>
        <taxon>Agaricomycotina</taxon>
        <taxon>Tremellomycetes</taxon>
        <taxon>Filobasidiales</taxon>
        <taxon>Filobasidiaceae</taxon>
        <taxon>Naganishia</taxon>
    </lineage>
</organism>
<evidence type="ECO:0000313" key="1">
    <source>
        <dbReference type="EMBL" id="KAJ9108679.1"/>
    </source>
</evidence>
<accession>A0ACC2WBS6</accession>
<proteinExistence type="predicted"/>
<dbReference type="EMBL" id="JASBWS010000030">
    <property type="protein sequence ID" value="KAJ9108679.1"/>
    <property type="molecule type" value="Genomic_DNA"/>
</dbReference>
<keyword evidence="2" id="KW-1185">Reference proteome</keyword>